<keyword evidence="4" id="KW-1185">Reference proteome</keyword>
<reference evidence="3 4" key="1">
    <citation type="submission" date="2023-06" db="EMBL/GenBank/DDBJ databases">
        <authorList>
            <person name="Oyuntsetseg B."/>
            <person name="Kim S.B."/>
        </authorList>
    </citation>
    <scope>NUCLEOTIDE SEQUENCE [LARGE SCALE GENOMIC DNA]</scope>
    <source>
        <strain evidence="3 4">2-15</strain>
    </source>
</reference>
<protein>
    <submittedName>
        <fullName evidence="3">Uncharacterized protein</fullName>
    </submittedName>
</protein>
<dbReference type="Proteomes" id="UP001236014">
    <property type="component" value="Chromosome"/>
</dbReference>
<feature type="transmembrane region" description="Helical" evidence="2">
    <location>
        <begin position="52"/>
        <end position="73"/>
    </location>
</feature>
<sequence length="325" mass="34799">MEEEDLLDSHPDLVDPEWRRRAEAGARAGARKDRRRVRKQWRARLPRPRGRWWGASLVLLVLGVTAAAIVLVGSRPKTEPAAPNPTAVPVLAHVDLARPYDRTPAENWAKGFDGMATTATAAFKPEVVTEAYAQVKRAISAARLEPAVVTGHDPAAFLAQLAPDARPWIASKMAEHGKGLLPYVTEIADGYRLLDAGPRTFGTLSAHPGAKPGELAVDAKYVVAYAFDDPHPGGLTGPAQIVSFVRVDENYVLRSGTRFSKTSQGLWLDGEHSAFSSVGCAAAKTGFLAPGYANPPVGPAPAGERDAPGYYDPKYPVPTLDGCPD</sequence>
<feature type="region of interest" description="Disordered" evidence="1">
    <location>
        <begin position="1"/>
        <end position="37"/>
    </location>
</feature>
<dbReference type="RefSeq" id="WP_285967970.1">
    <property type="nucleotide sequence ID" value="NZ_CP127294.1"/>
</dbReference>
<evidence type="ECO:0000256" key="2">
    <source>
        <dbReference type="SAM" id="Phobius"/>
    </source>
</evidence>
<dbReference type="KEGG" id="acab:QRX50_38420"/>
<dbReference type="EMBL" id="CP127294">
    <property type="protein sequence ID" value="WIX77229.1"/>
    <property type="molecule type" value="Genomic_DNA"/>
</dbReference>
<feature type="compositionally biased region" description="Basic and acidic residues" evidence="1">
    <location>
        <begin position="7"/>
        <end position="24"/>
    </location>
</feature>
<feature type="region of interest" description="Disordered" evidence="1">
    <location>
        <begin position="294"/>
        <end position="325"/>
    </location>
</feature>
<evidence type="ECO:0000313" key="3">
    <source>
        <dbReference type="EMBL" id="WIX77229.1"/>
    </source>
</evidence>
<evidence type="ECO:0000256" key="1">
    <source>
        <dbReference type="SAM" id="MobiDB-lite"/>
    </source>
</evidence>
<name>A0A9Y2MVT1_9PSEU</name>
<organism evidence="3 4">
    <name type="scientific">Amycolatopsis carbonis</name>
    <dbReference type="NCBI Taxonomy" id="715471"/>
    <lineage>
        <taxon>Bacteria</taxon>
        <taxon>Bacillati</taxon>
        <taxon>Actinomycetota</taxon>
        <taxon>Actinomycetes</taxon>
        <taxon>Pseudonocardiales</taxon>
        <taxon>Pseudonocardiaceae</taxon>
        <taxon>Amycolatopsis</taxon>
    </lineage>
</organism>
<evidence type="ECO:0000313" key="4">
    <source>
        <dbReference type="Proteomes" id="UP001236014"/>
    </source>
</evidence>
<gene>
    <name evidence="3" type="ORF">QRX50_38420</name>
</gene>
<keyword evidence="2" id="KW-0812">Transmembrane</keyword>
<keyword evidence="2" id="KW-0472">Membrane</keyword>
<dbReference type="AlphaFoldDB" id="A0A9Y2MVT1"/>
<accession>A0A9Y2MVT1</accession>
<proteinExistence type="predicted"/>
<keyword evidence="2" id="KW-1133">Transmembrane helix</keyword>